<dbReference type="GO" id="GO:0005737">
    <property type="term" value="C:cytoplasm"/>
    <property type="evidence" value="ECO:0007669"/>
    <property type="project" value="TreeGrafter"/>
</dbReference>
<dbReference type="Pfam" id="PF03099">
    <property type="entry name" value="BPL_LplA_LipB"/>
    <property type="match status" value="1"/>
</dbReference>
<evidence type="ECO:0000256" key="5">
    <source>
        <dbReference type="ARBA" id="ARBA00024227"/>
    </source>
</evidence>
<dbReference type="InterPro" id="IPR045864">
    <property type="entry name" value="aa-tRNA-synth_II/BPL/LPL"/>
</dbReference>
<keyword evidence="2" id="KW-0547">Nucleotide-binding</keyword>
<proteinExistence type="predicted"/>
<dbReference type="PANTHER" id="PTHR12835:SF5">
    <property type="entry name" value="BIOTIN--PROTEIN LIGASE"/>
    <property type="match status" value="1"/>
</dbReference>
<sequence length="323" mass="36560">MQIESRLIRIIADGNVYEKKDLLQHFTSEKELNKTINNIKSYGLNLIEIDNCYQFEDSIELLSESKIYGHLRVLGCTHNFFISVKDIVESTSREFDPSDIDTKEIKVSLAEYQTSGRGRQHRTWISPFSSGVCLSVYQEIAYANFPVGLSVFIGIELIKCLKKLGLRPLRIKWPNDLYSNERKLGGLLVELHQSSPYKLVANVGLGINYKLPAIQNWEKNLDHKPIGLSEIKGSTYLNRNLLTAHLIRSITNSLLNFNGDSLRLTQSDWSDLDMLFDKELKIRVGSQIIKGINKGIDLEGRLVVETNGVAKTIVSGHIIDPNI</sequence>
<dbReference type="PROSITE" id="PS51733">
    <property type="entry name" value="BPL_LPL_CATALYTIC"/>
    <property type="match status" value="1"/>
</dbReference>
<dbReference type="SUPFAM" id="SSF55681">
    <property type="entry name" value="Class II aaRS and biotin synthetases"/>
    <property type="match status" value="1"/>
</dbReference>
<evidence type="ECO:0000259" key="7">
    <source>
        <dbReference type="PROSITE" id="PS51733"/>
    </source>
</evidence>
<dbReference type="Gene3D" id="2.30.30.100">
    <property type="match status" value="1"/>
</dbReference>
<dbReference type="AlphaFoldDB" id="E0XYQ1"/>
<dbReference type="GO" id="GO:0005524">
    <property type="term" value="F:ATP binding"/>
    <property type="evidence" value="ECO:0007669"/>
    <property type="project" value="UniProtKB-KW"/>
</dbReference>
<evidence type="ECO:0000256" key="2">
    <source>
        <dbReference type="ARBA" id="ARBA00022741"/>
    </source>
</evidence>
<dbReference type="InterPro" id="IPR003142">
    <property type="entry name" value="BPL_C"/>
</dbReference>
<dbReference type="InterPro" id="IPR004143">
    <property type="entry name" value="BPL_LPL_catalytic"/>
</dbReference>
<dbReference type="SUPFAM" id="SSF50037">
    <property type="entry name" value="C-terminal domain of transcriptional repressors"/>
    <property type="match status" value="1"/>
</dbReference>
<reference evidence="8" key="1">
    <citation type="journal article" date="2011" name="Environ. Microbiol.">
        <title>Time-series analyses of Monterey Bay coastal microbial picoplankton using a 'genome proxy' microarray.</title>
        <authorList>
            <person name="Rich V.I."/>
            <person name="Pham V.D."/>
            <person name="Eppley J."/>
            <person name="Shi Y."/>
            <person name="DeLong E.F."/>
        </authorList>
    </citation>
    <scope>NUCLEOTIDE SEQUENCE</scope>
</reference>
<dbReference type="NCBIfam" id="TIGR00121">
    <property type="entry name" value="birA_ligase"/>
    <property type="match status" value="1"/>
</dbReference>
<keyword evidence="3" id="KW-0067">ATP-binding</keyword>
<evidence type="ECO:0000256" key="6">
    <source>
        <dbReference type="ARBA" id="ARBA00047846"/>
    </source>
</evidence>
<organism evidence="8">
    <name type="scientific">uncultured gamma proteobacterium HF0770_27E13</name>
    <dbReference type="NCBI Taxonomy" id="710986"/>
    <lineage>
        <taxon>Bacteria</taxon>
        <taxon>Pseudomonadati</taxon>
        <taxon>Pseudomonadota</taxon>
        <taxon>Gammaproteobacteria</taxon>
        <taxon>environmental samples</taxon>
    </lineage>
</organism>
<dbReference type="InterPro" id="IPR004408">
    <property type="entry name" value="Biotin_CoA_COase_ligase"/>
</dbReference>
<dbReference type="Pfam" id="PF02237">
    <property type="entry name" value="BPL_C"/>
    <property type="match status" value="1"/>
</dbReference>
<keyword evidence="4" id="KW-0092">Biotin</keyword>
<dbReference type="PANTHER" id="PTHR12835">
    <property type="entry name" value="BIOTIN PROTEIN LIGASE"/>
    <property type="match status" value="1"/>
</dbReference>
<feature type="domain" description="BPL/LPL catalytic" evidence="7">
    <location>
        <begin position="67"/>
        <end position="258"/>
    </location>
</feature>
<evidence type="ECO:0000256" key="3">
    <source>
        <dbReference type="ARBA" id="ARBA00022840"/>
    </source>
</evidence>
<dbReference type="Gene3D" id="3.30.930.10">
    <property type="entry name" value="Bira Bifunctional Protein, Domain 2"/>
    <property type="match status" value="1"/>
</dbReference>
<protein>
    <recommendedName>
        <fullName evidence="5">biotin--[biotin carboxyl-carrier protein] ligase</fullName>
        <ecNumber evidence="5">6.3.4.15</ecNumber>
    </recommendedName>
</protein>
<dbReference type="EMBL" id="GU474925">
    <property type="protein sequence ID" value="ADI19542.1"/>
    <property type="molecule type" value="Genomic_DNA"/>
</dbReference>
<dbReference type="InterPro" id="IPR008988">
    <property type="entry name" value="Transcriptional_repressor_C"/>
</dbReference>
<comment type="catalytic activity">
    <reaction evidence="6">
        <text>biotin + L-lysyl-[protein] + ATP = N(6)-biotinyl-L-lysyl-[protein] + AMP + diphosphate + H(+)</text>
        <dbReference type="Rhea" id="RHEA:11756"/>
        <dbReference type="Rhea" id="RHEA-COMP:9752"/>
        <dbReference type="Rhea" id="RHEA-COMP:10505"/>
        <dbReference type="ChEBI" id="CHEBI:15378"/>
        <dbReference type="ChEBI" id="CHEBI:29969"/>
        <dbReference type="ChEBI" id="CHEBI:30616"/>
        <dbReference type="ChEBI" id="CHEBI:33019"/>
        <dbReference type="ChEBI" id="CHEBI:57586"/>
        <dbReference type="ChEBI" id="CHEBI:83144"/>
        <dbReference type="ChEBI" id="CHEBI:456215"/>
        <dbReference type="EC" id="6.3.4.15"/>
    </reaction>
</comment>
<name>E0XYQ1_9GAMM</name>
<keyword evidence="1 8" id="KW-0436">Ligase</keyword>
<dbReference type="GO" id="GO:0004077">
    <property type="term" value="F:biotin--[biotin carboxyl-carrier protein] ligase activity"/>
    <property type="evidence" value="ECO:0007669"/>
    <property type="project" value="UniProtKB-EC"/>
</dbReference>
<accession>E0XYQ1</accession>
<evidence type="ECO:0000256" key="1">
    <source>
        <dbReference type="ARBA" id="ARBA00022598"/>
    </source>
</evidence>
<evidence type="ECO:0000313" key="8">
    <source>
        <dbReference type="EMBL" id="ADI19542.1"/>
    </source>
</evidence>
<dbReference type="EC" id="6.3.4.15" evidence="5"/>
<evidence type="ECO:0000256" key="4">
    <source>
        <dbReference type="ARBA" id="ARBA00023267"/>
    </source>
</evidence>